<dbReference type="EMBL" id="FOVF01000069">
    <property type="protein sequence ID" value="SFN72568.1"/>
    <property type="molecule type" value="Genomic_DNA"/>
</dbReference>
<organism evidence="1 2">
    <name type="scientific">Dokdonella immobilis</name>
    <dbReference type="NCBI Taxonomy" id="578942"/>
    <lineage>
        <taxon>Bacteria</taxon>
        <taxon>Pseudomonadati</taxon>
        <taxon>Pseudomonadota</taxon>
        <taxon>Gammaproteobacteria</taxon>
        <taxon>Lysobacterales</taxon>
        <taxon>Rhodanobacteraceae</taxon>
        <taxon>Dokdonella</taxon>
    </lineage>
</organism>
<sequence length="64" mass="7421">MREKIYRVAFASDPVSIHRVCYTAWNMGHFNLEVQAHEFWTTPPIYTSDTELFAEVDLIICGEA</sequence>
<keyword evidence="2" id="KW-1185">Reference proteome</keyword>
<gene>
    <name evidence="1" type="ORF">SAMN05216289_1691</name>
</gene>
<dbReference type="Proteomes" id="UP000198575">
    <property type="component" value="Unassembled WGS sequence"/>
</dbReference>
<protein>
    <submittedName>
        <fullName evidence="1">Uncharacterized protein</fullName>
    </submittedName>
</protein>
<proteinExistence type="predicted"/>
<evidence type="ECO:0000313" key="1">
    <source>
        <dbReference type="EMBL" id="SFN72568.1"/>
    </source>
</evidence>
<accession>A0A1I5BCW1</accession>
<dbReference type="AlphaFoldDB" id="A0A1I5BCW1"/>
<reference evidence="1 2" key="1">
    <citation type="submission" date="2016-10" db="EMBL/GenBank/DDBJ databases">
        <authorList>
            <person name="de Groot N.N."/>
        </authorList>
    </citation>
    <scope>NUCLEOTIDE SEQUENCE [LARGE SCALE GENOMIC DNA]</scope>
    <source>
        <strain evidence="1 2">CGMCC 1.7659</strain>
    </source>
</reference>
<evidence type="ECO:0000313" key="2">
    <source>
        <dbReference type="Proteomes" id="UP000198575"/>
    </source>
</evidence>
<name>A0A1I5BCW1_9GAMM</name>